<keyword evidence="10" id="KW-0449">Lipoprotein</keyword>
<evidence type="ECO:0000256" key="3">
    <source>
        <dbReference type="ARBA" id="ARBA00022448"/>
    </source>
</evidence>
<evidence type="ECO:0000256" key="7">
    <source>
        <dbReference type="ARBA" id="ARBA00023121"/>
    </source>
</evidence>
<evidence type="ECO:0000313" key="16">
    <source>
        <dbReference type="Proteomes" id="UP001177003"/>
    </source>
</evidence>
<evidence type="ECO:0000259" key="14">
    <source>
        <dbReference type="SMART" id="SM00499"/>
    </source>
</evidence>
<dbReference type="AlphaFoldDB" id="A0AA36EP83"/>
<dbReference type="InterPro" id="IPR036312">
    <property type="entry name" value="Bifun_inhib/LTP/seed_sf"/>
</dbReference>
<dbReference type="InterPro" id="IPR016140">
    <property type="entry name" value="Bifunc_inhib/LTP/seed_store"/>
</dbReference>
<keyword evidence="4" id="KW-1003">Cell membrane</keyword>
<keyword evidence="12" id="KW-1133">Transmembrane helix</keyword>
<evidence type="ECO:0000256" key="11">
    <source>
        <dbReference type="SAM" id="MobiDB-lite"/>
    </source>
</evidence>
<feature type="chain" id="PRO_5041245727" description="Bifunctional inhibitor/plant lipid transfer protein/seed storage helical domain-containing protein" evidence="13">
    <location>
        <begin position="25"/>
        <end position="267"/>
    </location>
</feature>
<evidence type="ECO:0000256" key="4">
    <source>
        <dbReference type="ARBA" id="ARBA00022475"/>
    </source>
</evidence>
<evidence type="ECO:0000256" key="12">
    <source>
        <dbReference type="SAM" id="Phobius"/>
    </source>
</evidence>
<dbReference type="SMART" id="SM00499">
    <property type="entry name" value="AAI"/>
    <property type="match status" value="1"/>
</dbReference>
<proteinExistence type="inferred from homology"/>
<feature type="region of interest" description="Disordered" evidence="11">
    <location>
        <begin position="106"/>
        <end position="141"/>
    </location>
</feature>
<evidence type="ECO:0000256" key="5">
    <source>
        <dbReference type="ARBA" id="ARBA00022622"/>
    </source>
</evidence>
<evidence type="ECO:0000256" key="13">
    <source>
        <dbReference type="SAM" id="SignalP"/>
    </source>
</evidence>
<dbReference type="PRINTS" id="PR00382">
    <property type="entry name" value="LIPIDTRNSFER"/>
</dbReference>
<name>A0AA36EP83_LACSI</name>
<keyword evidence="12" id="KW-0472">Membrane</keyword>
<dbReference type="GO" id="GO:0006869">
    <property type="term" value="P:lipid transport"/>
    <property type="evidence" value="ECO:0007669"/>
    <property type="project" value="InterPro"/>
</dbReference>
<keyword evidence="8" id="KW-1015">Disulfide bond</keyword>
<dbReference type="GO" id="GO:0008289">
    <property type="term" value="F:lipid binding"/>
    <property type="evidence" value="ECO:0007669"/>
    <property type="project" value="UniProtKB-KW"/>
</dbReference>
<dbReference type="PANTHER" id="PTHR33044">
    <property type="entry name" value="BIFUNCTIONAL INHIBITOR/LIPID-TRANSFER PROTEIN/SEED STORAGE 2S ALBUMIN SUPERFAMILY PROTEIN-RELATED"/>
    <property type="match status" value="1"/>
</dbReference>
<dbReference type="Pfam" id="PF14368">
    <property type="entry name" value="LTP_2"/>
    <property type="match status" value="1"/>
</dbReference>
<keyword evidence="9" id="KW-0325">Glycoprotein</keyword>
<feature type="signal peptide" evidence="13">
    <location>
        <begin position="1"/>
        <end position="24"/>
    </location>
</feature>
<evidence type="ECO:0000256" key="6">
    <source>
        <dbReference type="ARBA" id="ARBA00022729"/>
    </source>
</evidence>
<comment type="similarity">
    <text evidence="2">Belongs to the plant LTP family.</text>
</comment>
<reference evidence="15" key="1">
    <citation type="submission" date="2023-04" db="EMBL/GenBank/DDBJ databases">
        <authorList>
            <person name="Vijverberg K."/>
            <person name="Xiong W."/>
            <person name="Schranz E."/>
        </authorList>
    </citation>
    <scope>NUCLEOTIDE SEQUENCE</scope>
</reference>
<comment type="subcellular location">
    <subcellularLocation>
        <location evidence="1">Cell membrane</location>
        <topology evidence="1">Lipid-anchor</topology>
        <topology evidence="1">GPI-anchor</topology>
    </subcellularLocation>
</comment>
<keyword evidence="3" id="KW-0813">Transport</keyword>
<evidence type="ECO:0000256" key="1">
    <source>
        <dbReference type="ARBA" id="ARBA00004609"/>
    </source>
</evidence>
<evidence type="ECO:0000256" key="9">
    <source>
        <dbReference type="ARBA" id="ARBA00023180"/>
    </source>
</evidence>
<feature type="transmembrane region" description="Helical" evidence="12">
    <location>
        <begin position="246"/>
        <end position="265"/>
    </location>
</feature>
<evidence type="ECO:0000256" key="10">
    <source>
        <dbReference type="ARBA" id="ARBA00023288"/>
    </source>
</evidence>
<dbReference type="FunFam" id="1.10.110.10:FF:000001">
    <property type="entry name" value="Bifunctional inhibitor/lipid-transfer protein/seed storage 2S albumin superfamily protein"/>
    <property type="match status" value="1"/>
</dbReference>
<dbReference type="Proteomes" id="UP001177003">
    <property type="component" value="Chromosome 9"/>
</dbReference>
<feature type="domain" description="Bifunctional inhibitor/plant lipid transfer protein/seed storage helical" evidence="14">
    <location>
        <begin position="28"/>
        <end position="106"/>
    </location>
</feature>
<accession>A0AA36EP83</accession>
<dbReference type="Gene3D" id="1.10.110.10">
    <property type="entry name" value="Plant lipid-transfer and hydrophobic proteins"/>
    <property type="match status" value="1"/>
</dbReference>
<dbReference type="GO" id="GO:0005886">
    <property type="term" value="C:plasma membrane"/>
    <property type="evidence" value="ECO:0007669"/>
    <property type="project" value="UniProtKB-SubCell"/>
</dbReference>
<dbReference type="SUPFAM" id="SSF47699">
    <property type="entry name" value="Bifunctional inhibitor/lipid-transfer protein/seed storage 2S albumin"/>
    <property type="match status" value="1"/>
</dbReference>
<dbReference type="CDD" id="cd00010">
    <property type="entry name" value="AAI_LTSS"/>
    <property type="match status" value="1"/>
</dbReference>
<gene>
    <name evidence="15" type="ORF">LSALG_LOCUS39236</name>
</gene>
<dbReference type="EMBL" id="OX465085">
    <property type="protein sequence ID" value="CAI9300610.1"/>
    <property type="molecule type" value="Genomic_DNA"/>
</dbReference>
<keyword evidence="16" id="KW-1185">Reference proteome</keyword>
<dbReference type="GO" id="GO:0098552">
    <property type="term" value="C:side of membrane"/>
    <property type="evidence" value="ECO:0007669"/>
    <property type="project" value="UniProtKB-KW"/>
</dbReference>
<dbReference type="InterPro" id="IPR000528">
    <property type="entry name" value="Plant_nsLTP"/>
</dbReference>
<keyword evidence="6 13" id="KW-0732">Signal</keyword>
<keyword evidence="7" id="KW-0446">Lipid-binding</keyword>
<feature type="compositionally biased region" description="Low complexity" evidence="11">
    <location>
        <begin position="109"/>
        <end position="138"/>
    </location>
</feature>
<keyword evidence="5" id="KW-0336">GPI-anchor</keyword>
<keyword evidence="12" id="KW-0812">Transmembrane</keyword>
<dbReference type="InterPro" id="IPR043325">
    <property type="entry name" value="LTSS"/>
</dbReference>
<sequence length="267" mass="28119">MASNRFDFEAFGLALVMLCGVAMAQSGCTTALVSLSPCLNYVSGNSSTPSSSCCSQLANVVQSQPQCLCPFTGNGAGSPSGLNINQTLALALPAACNIQTPPVTRCNDGASGPTSSTPSNTPSGSGSKTTPGTSAGTSEEAIKNLPVFTSRLFRQLESLPPPTKEVNKESRFHIFDSGHQYRFRFGTRLPLSNVATLLYDKPYNGSDDKPYASSTNRIRSICKVSEFPTNIGSISPDSRTAQFSDLVFSSNVVIGILGYIVASFLTK</sequence>
<organism evidence="15 16">
    <name type="scientific">Lactuca saligna</name>
    <name type="common">Willowleaf lettuce</name>
    <dbReference type="NCBI Taxonomy" id="75948"/>
    <lineage>
        <taxon>Eukaryota</taxon>
        <taxon>Viridiplantae</taxon>
        <taxon>Streptophyta</taxon>
        <taxon>Embryophyta</taxon>
        <taxon>Tracheophyta</taxon>
        <taxon>Spermatophyta</taxon>
        <taxon>Magnoliopsida</taxon>
        <taxon>eudicotyledons</taxon>
        <taxon>Gunneridae</taxon>
        <taxon>Pentapetalae</taxon>
        <taxon>asterids</taxon>
        <taxon>campanulids</taxon>
        <taxon>Asterales</taxon>
        <taxon>Asteraceae</taxon>
        <taxon>Cichorioideae</taxon>
        <taxon>Cichorieae</taxon>
        <taxon>Lactucinae</taxon>
        <taxon>Lactuca</taxon>
    </lineage>
</organism>
<evidence type="ECO:0000256" key="8">
    <source>
        <dbReference type="ARBA" id="ARBA00023157"/>
    </source>
</evidence>
<protein>
    <recommendedName>
        <fullName evidence="14">Bifunctional inhibitor/plant lipid transfer protein/seed storage helical domain-containing protein</fullName>
    </recommendedName>
</protein>
<evidence type="ECO:0000313" key="15">
    <source>
        <dbReference type="EMBL" id="CAI9300610.1"/>
    </source>
</evidence>
<evidence type="ECO:0000256" key="2">
    <source>
        <dbReference type="ARBA" id="ARBA00009748"/>
    </source>
</evidence>